<feature type="transmembrane region" description="Helical" evidence="6">
    <location>
        <begin position="153"/>
        <end position="174"/>
    </location>
</feature>
<evidence type="ECO:0000256" key="2">
    <source>
        <dbReference type="ARBA" id="ARBA00022448"/>
    </source>
</evidence>
<evidence type="ECO:0000256" key="4">
    <source>
        <dbReference type="ARBA" id="ARBA00022989"/>
    </source>
</evidence>
<dbReference type="InterPro" id="IPR036259">
    <property type="entry name" value="MFS_trans_sf"/>
</dbReference>
<dbReference type="FunFam" id="1.20.1250.20:FF:000018">
    <property type="entry name" value="MFS transporter permease"/>
    <property type="match status" value="1"/>
</dbReference>
<evidence type="ECO:0000256" key="3">
    <source>
        <dbReference type="ARBA" id="ARBA00022692"/>
    </source>
</evidence>
<keyword evidence="9" id="KW-1185">Reference proteome</keyword>
<feature type="transmembrane region" description="Helical" evidence="6">
    <location>
        <begin position="118"/>
        <end position="141"/>
    </location>
</feature>
<organism evidence="8 9">
    <name type="scientific">Methylobacterium planeticum</name>
    <dbReference type="NCBI Taxonomy" id="2615211"/>
    <lineage>
        <taxon>Bacteria</taxon>
        <taxon>Pseudomonadati</taxon>
        <taxon>Pseudomonadota</taxon>
        <taxon>Alphaproteobacteria</taxon>
        <taxon>Hyphomicrobiales</taxon>
        <taxon>Methylobacteriaceae</taxon>
        <taxon>Methylobacterium</taxon>
    </lineage>
</organism>
<proteinExistence type="predicted"/>
<dbReference type="Gene3D" id="1.20.1250.20">
    <property type="entry name" value="MFS general substrate transporter like domains"/>
    <property type="match status" value="2"/>
</dbReference>
<name>A0A6N6MQN7_9HYPH</name>
<reference evidence="8 9" key="1">
    <citation type="submission" date="2019-09" db="EMBL/GenBank/DDBJ databases">
        <title>YIM 132548 draft genome.</title>
        <authorList>
            <person name="Jiang L."/>
        </authorList>
    </citation>
    <scope>NUCLEOTIDE SEQUENCE [LARGE SCALE GENOMIC DNA]</scope>
    <source>
        <strain evidence="8 9">YIM 132548</strain>
    </source>
</reference>
<keyword evidence="4 6" id="KW-1133">Transmembrane helix</keyword>
<comment type="caution">
    <text evidence="8">The sequence shown here is derived from an EMBL/GenBank/DDBJ whole genome shotgun (WGS) entry which is preliminary data.</text>
</comment>
<evidence type="ECO:0000256" key="1">
    <source>
        <dbReference type="ARBA" id="ARBA00004141"/>
    </source>
</evidence>
<feature type="transmembrane region" description="Helical" evidence="6">
    <location>
        <begin position="408"/>
        <end position="426"/>
    </location>
</feature>
<dbReference type="GO" id="GO:0005886">
    <property type="term" value="C:plasma membrane"/>
    <property type="evidence" value="ECO:0007669"/>
    <property type="project" value="TreeGrafter"/>
</dbReference>
<dbReference type="InterPro" id="IPR011701">
    <property type="entry name" value="MFS"/>
</dbReference>
<feature type="transmembrane region" description="Helical" evidence="6">
    <location>
        <begin position="317"/>
        <end position="336"/>
    </location>
</feature>
<feature type="transmembrane region" description="Helical" evidence="6">
    <location>
        <begin position="284"/>
        <end position="305"/>
    </location>
</feature>
<dbReference type="RefSeq" id="WP_150964543.1">
    <property type="nucleotide sequence ID" value="NZ_VZZJ01000012.1"/>
</dbReference>
<gene>
    <name evidence="8" type="ORF">F6X51_15320</name>
</gene>
<feature type="transmembrane region" description="Helical" evidence="6">
    <location>
        <begin position="61"/>
        <end position="81"/>
    </location>
</feature>
<evidence type="ECO:0000256" key="5">
    <source>
        <dbReference type="ARBA" id="ARBA00023136"/>
    </source>
</evidence>
<keyword evidence="3 6" id="KW-0812">Transmembrane</keyword>
<feature type="domain" description="Major facilitator superfamily (MFS) profile" evidence="7">
    <location>
        <begin position="27"/>
        <end position="432"/>
    </location>
</feature>
<dbReference type="PANTHER" id="PTHR43791">
    <property type="entry name" value="PERMEASE-RELATED"/>
    <property type="match status" value="1"/>
</dbReference>
<dbReference type="SUPFAM" id="SSF103473">
    <property type="entry name" value="MFS general substrate transporter"/>
    <property type="match status" value="1"/>
</dbReference>
<dbReference type="InterPro" id="IPR020846">
    <property type="entry name" value="MFS_dom"/>
</dbReference>
<evidence type="ECO:0000256" key="6">
    <source>
        <dbReference type="SAM" id="Phobius"/>
    </source>
</evidence>
<dbReference type="Proteomes" id="UP000441523">
    <property type="component" value="Unassembled WGS sequence"/>
</dbReference>
<accession>A0A6N6MQN7</accession>
<comment type="subcellular location">
    <subcellularLocation>
        <location evidence="1">Membrane</location>
        <topology evidence="1">Multi-pass membrane protein</topology>
    </subcellularLocation>
</comment>
<keyword evidence="5 6" id="KW-0472">Membrane</keyword>
<feature type="transmembrane region" description="Helical" evidence="6">
    <location>
        <begin position="93"/>
        <end position="112"/>
    </location>
</feature>
<protein>
    <submittedName>
        <fullName evidence="8">MFS transporter</fullName>
    </submittedName>
</protein>
<dbReference type="EMBL" id="VZZJ01000012">
    <property type="protein sequence ID" value="KAB1072653.1"/>
    <property type="molecule type" value="Genomic_DNA"/>
</dbReference>
<evidence type="ECO:0000313" key="9">
    <source>
        <dbReference type="Proteomes" id="UP000441523"/>
    </source>
</evidence>
<keyword evidence="2" id="KW-0813">Transport</keyword>
<sequence>MTSGLTLTSVEAVPDGQVLYGRLLRRLIPFLLVCYVAAYLDRVNVGFAKLQMLNDLKFSETVYGLGAGVFFIGYALFEIPSNMIMVRTGPRVWIGRIMVTWGLVSAAMMFVTTPMSFYVLRFLLGVAEAGFIPAIVYYLTIWFPSSHRGKASAMFLAGIPLSGIIGGPVSGWIMTSFHTFHGLQGWQWMFLIEGLFATLLGVVCFFYLDNDVASAKWLTPAEKERITADIAAEARTKPLHSAREGLTSGRVWLLSGTYFFFTMGLYGISFWLPTIIRDSGVKDPLHVGLLTAIPYTGALIGMYLVGRSSDRMRERRWHLAVPALVGAIGLAVSVMVAQNTALALAALTVAAAGTLTCVPQFYTLAPSVLTGAAAAMGLALANSIGSIAGFISPYLLGWVKDATGSTGNGVLVLGATLLIGAALVFLNPARLVNR</sequence>
<dbReference type="GO" id="GO:0022857">
    <property type="term" value="F:transmembrane transporter activity"/>
    <property type="evidence" value="ECO:0007669"/>
    <property type="project" value="InterPro"/>
</dbReference>
<dbReference type="AlphaFoldDB" id="A0A6N6MQN7"/>
<feature type="transmembrane region" description="Helical" evidence="6">
    <location>
        <begin position="342"/>
        <end position="362"/>
    </location>
</feature>
<dbReference type="CDD" id="cd17319">
    <property type="entry name" value="MFS_ExuT_GudP_like"/>
    <property type="match status" value="1"/>
</dbReference>
<evidence type="ECO:0000313" key="8">
    <source>
        <dbReference type="EMBL" id="KAB1072653.1"/>
    </source>
</evidence>
<dbReference type="PROSITE" id="PS50850">
    <property type="entry name" value="MFS"/>
    <property type="match status" value="1"/>
</dbReference>
<feature type="transmembrane region" description="Helical" evidence="6">
    <location>
        <begin position="186"/>
        <end position="208"/>
    </location>
</feature>
<dbReference type="PANTHER" id="PTHR43791:SF36">
    <property type="entry name" value="TRANSPORTER, PUTATIVE (AFU_ORTHOLOGUE AFUA_6G08340)-RELATED"/>
    <property type="match status" value="1"/>
</dbReference>
<feature type="transmembrane region" description="Helical" evidence="6">
    <location>
        <begin position="374"/>
        <end position="396"/>
    </location>
</feature>
<feature type="transmembrane region" description="Helical" evidence="6">
    <location>
        <begin position="23"/>
        <end position="41"/>
    </location>
</feature>
<feature type="transmembrane region" description="Helical" evidence="6">
    <location>
        <begin position="251"/>
        <end position="272"/>
    </location>
</feature>
<evidence type="ECO:0000259" key="7">
    <source>
        <dbReference type="PROSITE" id="PS50850"/>
    </source>
</evidence>
<dbReference type="Pfam" id="PF07690">
    <property type="entry name" value="MFS_1"/>
    <property type="match status" value="1"/>
</dbReference>